<comment type="caution">
    <text evidence="5">The sequence shown here is derived from an EMBL/GenBank/DDBJ whole genome shotgun (WGS) entry which is preliminary data.</text>
</comment>
<name>A0A3M7TWF3_9BACI</name>
<dbReference type="Pfam" id="PF00440">
    <property type="entry name" value="TetR_N"/>
    <property type="match status" value="1"/>
</dbReference>
<evidence type="ECO:0000256" key="3">
    <source>
        <dbReference type="PROSITE-ProRule" id="PRU00335"/>
    </source>
</evidence>
<proteinExistence type="predicted"/>
<dbReference type="InterPro" id="IPR009057">
    <property type="entry name" value="Homeodomain-like_sf"/>
</dbReference>
<dbReference type="GO" id="GO:0003677">
    <property type="term" value="F:DNA binding"/>
    <property type="evidence" value="ECO:0007669"/>
    <property type="project" value="UniProtKB-UniRule"/>
</dbReference>
<sequence length="208" mass="23786">MSPRGFHENEKKQIKEALIQAGRNHFGSNGLKKTNIKDLTKDAGIAQGSFYTFFESKELLYFRIMELDEEELKEKVAEAFLSEGDMHAEQFARILLYIFSLLDNYPLIRRLFLTDEYEQLVRKLPADVLAEHAHNDAMSLSPLLASLQEEGKLDPSLDHQVVSGVVRALFLTLAHKKEIGLEIFENCLVFMTEAVADRIFRNGKKSHD</sequence>
<dbReference type="EMBL" id="RHIB01000001">
    <property type="protein sequence ID" value="RNA69947.1"/>
    <property type="molecule type" value="Genomic_DNA"/>
</dbReference>
<organism evidence="5 6">
    <name type="scientific">Alteribacter keqinensis</name>
    <dbReference type="NCBI Taxonomy" id="2483800"/>
    <lineage>
        <taxon>Bacteria</taxon>
        <taxon>Bacillati</taxon>
        <taxon>Bacillota</taxon>
        <taxon>Bacilli</taxon>
        <taxon>Bacillales</taxon>
        <taxon>Bacillaceae</taxon>
        <taxon>Alteribacter</taxon>
    </lineage>
</organism>
<gene>
    <name evidence="5" type="ORF">EBO34_08450</name>
</gene>
<dbReference type="PROSITE" id="PS50977">
    <property type="entry name" value="HTH_TETR_2"/>
    <property type="match status" value="1"/>
</dbReference>
<dbReference type="PANTHER" id="PTHR43479:SF11">
    <property type="entry name" value="ACREF_ENVCD OPERON REPRESSOR-RELATED"/>
    <property type="match status" value="1"/>
</dbReference>
<dbReference type="SUPFAM" id="SSF46689">
    <property type="entry name" value="Homeodomain-like"/>
    <property type="match status" value="1"/>
</dbReference>
<evidence type="ECO:0000313" key="6">
    <source>
        <dbReference type="Proteomes" id="UP000278746"/>
    </source>
</evidence>
<dbReference type="AlphaFoldDB" id="A0A3M7TWF3"/>
<dbReference type="InterPro" id="IPR001647">
    <property type="entry name" value="HTH_TetR"/>
</dbReference>
<dbReference type="RefSeq" id="WP_122897459.1">
    <property type="nucleotide sequence ID" value="NZ_RHIB01000001.1"/>
</dbReference>
<reference evidence="5 6" key="1">
    <citation type="submission" date="2018-10" db="EMBL/GenBank/DDBJ databases">
        <title>Bacillus Keqinensis sp. nov., a moderately halophilic bacterium isolated from a saline-alkaline lake.</title>
        <authorList>
            <person name="Wang H."/>
        </authorList>
    </citation>
    <scope>NUCLEOTIDE SEQUENCE [LARGE SCALE GENOMIC DNA]</scope>
    <source>
        <strain evidence="5 6">KQ-3</strain>
    </source>
</reference>
<keyword evidence="6" id="KW-1185">Reference proteome</keyword>
<evidence type="ECO:0000313" key="5">
    <source>
        <dbReference type="EMBL" id="RNA69947.1"/>
    </source>
</evidence>
<dbReference type="PANTHER" id="PTHR43479">
    <property type="entry name" value="ACREF/ENVCD OPERON REPRESSOR-RELATED"/>
    <property type="match status" value="1"/>
</dbReference>
<feature type="DNA-binding region" description="H-T-H motif" evidence="3">
    <location>
        <begin position="35"/>
        <end position="54"/>
    </location>
</feature>
<evidence type="ECO:0000256" key="1">
    <source>
        <dbReference type="ARBA" id="ARBA00022491"/>
    </source>
</evidence>
<dbReference type="Gene3D" id="1.10.357.10">
    <property type="entry name" value="Tetracycline Repressor, domain 2"/>
    <property type="match status" value="1"/>
</dbReference>
<feature type="domain" description="HTH tetR-type" evidence="4">
    <location>
        <begin position="12"/>
        <end position="72"/>
    </location>
</feature>
<dbReference type="InterPro" id="IPR050624">
    <property type="entry name" value="HTH-type_Tx_Regulator"/>
</dbReference>
<evidence type="ECO:0000256" key="2">
    <source>
        <dbReference type="ARBA" id="ARBA00023125"/>
    </source>
</evidence>
<dbReference type="OrthoDB" id="9812993at2"/>
<evidence type="ECO:0000259" key="4">
    <source>
        <dbReference type="PROSITE" id="PS50977"/>
    </source>
</evidence>
<keyword evidence="1" id="KW-0678">Repressor</keyword>
<keyword evidence="2 3" id="KW-0238">DNA-binding</keyword>
<accession>A0A3M7TWF3</accession>
<dbReference type="Proteomes" id="UP000278746">
    <property type="component" value="Unassembled WGS sequence"/>
</dbReference>
<protein>
    <submittedName>
        <fullName evidence="5">TetR/AcrR family transcriptional regulator</fullName>
    </submittedName>
</protein>